<sequence length="284" mass="31844">MVWTIKLTDIKNAKQLPKDTGAIDLPIDQVAVKKPGLLGPTVVQLCLHLIWVVTLMLCLITDNMTPLPAPDPNPQSVSSTSWVSLWDNSPYSGRTYHSELVKYPNGTALYVNRTVTPAFWYNSSWCWTTSPDRLPIVSVNMSFSYTDGNTFYSSSATSTPTPSKEVPLLAYCGWIGMCLMESYILVWIVGIVFEALIIGYTMSRIQMNSLLEFVVKVKIGLSVFEILTLIMNTAFIGKYIGFKKSPGNQCMQLYTIKTVVDITVFNWIVLILVILTARRQYKAI</sequence>
<evidence type="ECO:0000256" key="1">
    <source>
        <dbReference type="SAM" id="Phobius"/>
    </source>
</evidence>
<protein>
    <submittedName>
        <fullName evidence="2">Uncharacterized protein</fullName>
    </submittedName>
</protein>
<reference evidence="2" key="1">
    <citation type="submission" date="2020-11" db="EMBL/GenBank/DDBJ databases">
        <authorList>
            <person name="Tran Van P."/>
        </authorList>
    </citation>
    <scope>NUCLEOTIDE SEQUENCE</scope>
</reference>
<keyword evidence="1" id="KW-1133">Transmembrane helix</keyword>
<keyword evidence="3" id="KW-1185">Reference proteome</keyword>
<organism evidence="2">
    <name type="scientific">Oppiella nova</name>
    <dbReference type="NCBI Taxonomy" id="334625"/>
    <lineage>
        <taxon>Eukaryota</taxon>
        <taxon>Metazoa</taxon>
        <taxon>Ecdysozoa</taxon>
        <taxon>Arthropoda</taxon>
        <taxon>Chelicerata</taxon>
        <taxon>Arachnida</taxon>
        <taxon>Acari</taxon>
        <taxon>Acariformes</taxon>
        <taxon>Sarcoptiformes</taxon>
        <taxon>Oribatida</taxon>
        <taxon>Brachypylina</taxon>
        <taxon>Oppioidea</taxon>
        <taxon>Oppiidae</taxon>
        <taxon>Oppiella</taxon>
    </lineage>
</organism>
<keyword evidence="1" id="KW-0812">Transmembrane</keyword>
<dbReference type="OrthoDB" id="6535384at2759"/>
<feature type="transmembrane region" description="Helical" evidence="1">
    <location>
        <begin position="254"/>
        <end position="277"/>
    </location>
</feature>
<feature type="transmembrane region" description="Helical" evidence="1">
    <location>
        <begin position="183"/>
        <end position="202"/>
    </location>
</feature>
<dbReference type="Proteomes" id="UP000728032">
    <property type="component" value="Unassembled WGS sequence"/>
</dbReference>
<feature type="transmembrane region" description="Helical" evidence="1">
    <location>
        <begin position="222"/>
        <end position="242"/>
    </location>
</feature>
<accession>A0A7R9QHM5</accession>
<evidence type="ECO:0000313" key="2">
    <source>
        <dbReference type="EMBL" id="CAD7645215.1"/>
    </source>
</evidence>
<evidence type="ECO:0000313" key="3">
    <source>
        <dbReference type="Proteomes" id="UP000728032"/>
    </source>
</evidence>
<proteinExistence type="predicted"/>
<dbReference type="EMBL" id="CAJPVJ010001952">
    <property type="protein sequence ID" value="CAG2165553.1"/>
    <property type="molecule type" value="Genomic_DNA"/>
</dbReference>
<feature type="transmembrane region" description="Helical" evidence="1">
    <location>
        <begin position="42"/>
        <end position="60"/>
    </location>
</feature>
<dbReference type="AlphaFoldDB" id="A0A7R9QHM5"/>
<keyword evidence="1" id="KW-0472">Membrane</keyword>
<name>A0A7R9QHM5_9ACAR</name>
<dbReference type="EMBL" id="OC916777">
    <property type="protein sequence ID" value="CAD7645215.1"/>
    <property type="molecule type" value="Genomic_DNA"/>
</dbReference>
<gene>
    <name evidence="2" type="ORF">ONB1V03_LOCUS5093</name>
</gene>